<proteinExistence type="predicted"/>
<dbReference type="Pfam" id="PF13442">
    <property type="entry name" value="Cytochrome_CBB3"/>
    <property type="match status" value="1"/>
</dbReference>
<organism evidence="8 9">
    <name type="scientific">Autumnicola edwardsiae</name>
    <dbReference type="NCBI Taxonomy" id="3075594"/>
    <lineage>
        <taxon>Bacteria</taxon>
        <taxon>Pseudomonadati</taxon>
        <taxon>Bacteroidota</taxon>
        <taxon>Flavobacteriia</taxon>
        <taxon>Flavobacteriales</taxon>
        <taxon>Flavobacteriaceae</taxon>
        <taxon>Autumnicola</taxon>
    </lineage>
</organism>
<dbReference type="RefSeq" id="WP_311484644.1">
    <property type="nucleotide sequence ID" value="NZ_JAVRHP010000045.1"/>
</dbReference>
<feature type="signal peptide" evidence="6">
    <location>
        <begin position="1"/>
        <end position="21"/>
    </location>
</feature>
<evidence type="ECO:0000256" key="6">
    <source>
        <dbReference type="SAM" id="SignalP"/>
    </source>
</evidence>
<dbReference type="InterPro" id="IPR036909">
    <property type="entry name" value="Cyt_c-like_dom_sf"/>
</dbReference>
<name>A0ABU3CVS7_9FLAO</name>
<protein>
    <submittedName>
        <fullName evidence="8">Cytochrome c</fullName>
    </submittedName>
</protein>
<evidence type="ECO:0000256" key="3">
    <source>
        <dbReference type="ARBA" id="ARBA00023004"/>
    </source>
</evidence>
<evidence type="ECO:0000259" key="7">
    <source>
        <dbReference type="PROSITE" id="PS51007"/>
    </source>
</evidence>
<dbReference type="EMBL" id="JAVRHP010000045">
    <property type="protein sequence ID" value="MDT0650464.1"/>
    <property type="molecule type" value="Genomic_DNA"/>
</dbReference>
<feature type="domain" description="Cytochrome c" evidence="7">
    <location>
        <begin position="96"/>
        <end position="181"/>
    </location>
</feature>
<evidence type="ECO:0000256" key="1">
    <source>
        <dbReference type="ARBA" id="ARBA00022617"/>
    </source>
</evidence>
<evidence type="ECO:0000256" key="2">
    <source>
        <dbReference type="ARBA" id="ARBA00022723"/>
    </source>
</evidence>
<keyword evidence="9" id="KW-1185">Reference proteome</keyword>
<feature type="region of interest" description="Disordered" evidence="5">
    <location>
        <begin position="208"/>
        <end position="233"/>
    </location>
</feature>
<dbReference type="PROSITE" id="PS51257">
    <property type="entry name" value="PROKAR_LIPOPROTEIN"/>
    <property type="match status" value="1"/>
</dbReference>
<reference evidence="8 9" key="1">
    <citation type="submission" date="2023-09" db="EMBL/GenBank/DDBJ databases">
        <authorList>
            <person name="Rey-Velasco X."/>
        </authorList>
    </citation>
    <scope>NUCLEOTIDE SEQUENCE [LARGE SCALE GENOMIC DNA]</scope>
    <source>
        <strain evidence="8 9">F297</strain>
    </source>
</reference>
<keyword evidence="6" id="KW-0732">Signal</keyword>
<dbReference type="SUPFAM" id="SSF46626">
    <property type="entry name" value="Cytochrome c"/>
    <property type="match status" value="1"/>
</dbReference>
<evidence type="ECO:0000256" key="4">
    <source>
        <dbReference type="PROSITE-ProRule" id="PRU00433"/>
    </source>
</evidence>
<keyword evidence="3 4" id="KW-0408">Iron</keyword>
<feature type="chain" id="PRO_5046079032" evidence="6">
    <location>
        <begin position="22"/>
        <end position="233"/>
    </location>
</feature>
<keyword evidence="1 4" id="KW-0349">Heme</keyword>
<dbReference type="Gene3D" id="1.10.760.10">
    <property type="entry name" value="Cytochrome c-like domain"/>
    <property type="match status" value="1"/>
</dbReference>
<evidence type="ECO:0000256" key="5">
    <source>
        <dbReference type="SAM" id="MobiDB-lite"/>
    </source>
</evidence>
<dbReference type="PANTHER" id="PTHR40394:SF2">
    <property type="entry name" value="QUINOL:CYTOCHROME C OXIDOREDUCTASE MEMBRANE PROTEIN"/>
    <property type="match status" value="1"/>
</dbReference>
<keyword evidence="2 4" id="KW-0479">Metal-binding</keyword>
<dbReference type="Proteomes" id="UP001248819">
    <property type="component" value="Unassembled WGS sequence"/>
</dbReference>
<evidence type="ECO:0000313" key="8">
    <source>
        <dbReference type="EMBL" id="MDT0650464.1"/>
    </source>
</evidence>
<evidence type="ECO:0000313" key="9">
    <source>
        <dbReference type="Proteomes" id="UP001248819"/>
    </source>
</evidence>
<comment type="caution">
    <text evidence="8">The sequence shown here is derived from an EMBL/GenBank/DDBJ whole genome shotgun (WGS) entry which is preliminary data.</text>
</comment>
<dbReference type="PROSITE" id="PS51007">
    <property type="entry name" value="CYTC"/>
    <property type="match status" value="1"/>
</dbReference>
<dbReference type="PANTHER" id="PTHR40394">
    <property type="entry name" value="LIPOPROTEIN-RELATED"/>
    <property type="match status" value="1"/>
</dbReference>
<gene>
    <name evidence="8" type="ORF">RM529_09920</name>
</gene>
<accession>A0ABU3CVS7</accession>
<dbReference type="InterPro" id="IPR009056">
    <property type="entry name" value="Cyt_c-like_dom"/>
</dbReference>
<sequence length="233" mass="26276">MKSLFKRYLLLFILAATVVSCVDNSKPNYEYMPNMYRTVTYETYGEYPVFENGQEAKLPVEGTVPRGWMPYPYENNAEGYASAKANLTNPLPYTEDNLAAGKQLFTIYCAVCHGDEGDGQGILAEREKILGVPAYDDAGRNITEGSVYHVMYYGLNNMGSYASQTSIEERWLIDHYVMNLKNQLAGNSEREFEEETAELDEVENLIPAVNADKEMVSKETTTTSGEEENQNEE</sequence>